<accession>A0A6L2PU11</accession>
<evidence type="ECO:0000256" key="14">
    <source>
        <dbReference type="RuleBase" id="RU362082"/>
    </source>
</evidence>
<keyword evidence="6 14" id="KW-0547">Nucleotide-binding</keyword>
<dbReference type="InterPro" id="IPR059000">
    <property type="entry name" value="ATPase_P-type_domA"/>
</dbReference>
<feature type="domain" description="Cation-transporting P-type ATPase N-terminal" evidence="16">
    <location>
        <begin position="192"/>
        <end position="249"/>
    </location>
</feature>
<dbReference type="Gene3D" id="3.40.1110.10">
    <property type="entry name" value="Calcium-transporting ATPase, cytoplasmic domain N"/>
    <property type="match status" value="1"/>
</dbReference>
<organism evidence="18 19">
    <name type="scientific">Coptotermes formosanus</name>
    <name type="common">Formosan subterranean termite</name>
    <dbReference type="NCBI Taxonomy" id="36987"/>
    <lineage>
        <taxon>Eukaryota</taxon>
        <taxon>Metazoa</taxon>
        <taxon>Ecdysozoa</taxon>
        <taxon>Arthropoda</taxon>
        <taxon>Hexapoda</taxon>
        <taxon>Insecta</taxon>
        <taxon>Pterygota</taxon>
        <taxon>Neoptera</taxon>
        <taxon>Polyneoptera</taxon>
        <taxon>Dictyoptera</taxon>
        <taxon>Blattodea</taxon>
        <taxon>Blattoidea</taxon>
        <taxon>Termitoidae</taxon>
        <taxon>Rhinotermitidae</taxon>
        <taxon>Coptotermes</taxon>
    </lineage>
</organism>
<evidence type="ECO:0000256" key="3">
    <source>
        <dbReference type="ARBA" id="ARBA00022553"/>
    </source>
</evidence>
<feature type="domain" description="P5B-type ATPase N-terminal" evidence="17">
    <location>
        <begin position="76"/>
        <end position="145"/>
    </location>
</feature>
<evidence type="ECO:0000256" key="7">
    <source>
        <dbReference type="ARBA" id="ARBA00022753"/>
    </source>
</evidence>
<dbReference type="FunFam" id="1.20.1110.10:FF:000023">
    <property type="entry name" value="Cation-transporting ATPase"/>
    <property type="match status" value="1"/>
</dbReference>
<keyword evidence="10 14" id="KW-1278">Translocase</keyword>
<evidence type="ECO:0000256" key="5">
    <source>
        <dbReference type="ARBA" id="ARBA00022723"/>
    </source>
</evidence>
<evidence type="ECO:0000259" key="16">
    <source>
        <dbReference type="Pfam" id="PF00690"/>
    </source>
</evidence>
<dbReference type="SUPFAM" id="SSF81660">
    <property type="entry name" value="Metal cation-transporting ATPase, ATP-binding domain N"/>
    <property type="match status" value="1"/>
</dbReference>
<feature type="transmembrane region" description="Helical" evidence="14">
    <location>
        <begin position="1123"/>
        <end position="1147"/>
    </location>
</feature>
<dbReference type="GO" id="GO:0016887">
    <property type="term" value="F:ATP hydrolysis activity"/>
    <property type="evidence" value="ECO:0007669"/>
    <property type="project" value="InterPro"/>
</dbReference>
<evidence type="ECO:0000313" key="19">
    <source>
        <dbReference type="Proteomes" id="UP000502823"/>
    </source>
</evidence>
<dbReference type="InterPro" id="IPR036412">
    <property type="entry name" value="HAD-like_sf"/>
</dbReference>
<dbReference type="Pfam" id="PF13246">
    <property type="entry name" value="Cation_ATPase"/>
    <property type="match status" value="1"/>
</dbReference>
<dbReference type="Gene3D" id="2.70.150.10">
    <property type="entry name" value="Calcium-transporting ATPase, cytoplasmic transduction domain A"/>
    <property type="match status" value="1"/>
</dbReference>
<dbReference type="InterPro" id="IPR001757">
    <property type="entry name" value="P_typ_ATPase"/>
</dbReference>
<dbReference type="InterPro" id="IPR004014">
    <property type="entry name" value="ATPase_P-typ_cation-transptr_N"/>
</dbReference>
<keyword evidence="9 14" id="KW-0460">Magnesium</keyword>
<dbReference type="GO" id="GO:0046872">
    <property type="term" value="F:metal ion binding"/>
    <property type="evidence" value="ECO:0007669"/>
    <property type="project" value="UniProtKB-UniRule"/>
</dbReference>
<dbReference type="GO" id="GO:0019829">
    <property type="term" value="F:ATPase-coupled monoatomic cation transmembrane transporter activity"/>
    <property type="evidence" value="ECO:0007669"/>
    <property type="project" value="UniProtKB-UniRule"/>
</dbReference>
<dbReference type="PANTHER" id="PTHR45630:SF8">
    <property type="entry name" value="CATION-TRANSPORTING ATPASE"/>
    <property type="match status" value="1"/>
</dbReference>
<dbReference type="SUPFAM" id="SSF81665">
    <property type="entry name" value="Calcium ATPase, transmembrane domain M"/>
    <property type="match status" value="1"/>
</dbReference>
<dbReference type="InterPro" id="IPR044492">
    <property type="entry name" value="P_typ_ATPase_HD_dom"/>
</dbReference>
<comment type="subcellular location">
    <subcellularLocation>
        <location evidence="1">Late endosome membrane</location>
        <topology evidence="1">Multi-pass membrane protein</topology>
    </subcellularLocation>
    <subcellularLocation>
        <location evidence="14">Membrane</location>
        <topology evidence="14">Multi-pass membrane protein</topology>
    </subcellularLocation>
</comment>
<evidence type="ECO:0000259" key="17">
    <source>
        <dbReference type="Pfam" id="PF12409"/>
    </source>
</evidence>
<dbReference type="EC" id="7.2.2.-" evidence="14"/>
<evidence type="ECO:0000259" key="15">
    <source>
        <dbReference type="Pfam" id="PF00122"/>
    </source>
</evidence>
<dbReference type="EMBL" id="BLKM01006003">
    <property type="protein sequence ID" value="GFG35986.1"/>
    <property type="molecule type" value="Genomic_DNA"/>
</dbReference>
<comment type="similarity">
    <text evidence="2 14">Belongs to the cation transport ATPase (P-type) (TC 3.A.3) family. Type V subfamily.</text>
</comment>
<keyword evidence="4 14" id="KW-0812">Transmembrane</keyword>
<dbReference type="InterPro" id="IPR023299">
    <property type="entry name" value="ATPase_P-typ_cyto_dom_N"/>
</dbReference>
<feature type="transmembrane region" description="Helical" evidence="14">
    <location>
        <begin position="1006"/>
        <end position="1027"/>
    </location>
</feature>
<dbReference type="AlphaFoldDB" id="A0A6L2PU11"/>
<dbReference type="Proteomes" id="UP000502823">
    <property type="component" value="Unassembled WGS sequence"/>
</dbReference>
<dbReference type="NCBIfam" id="TIGR01657">
    <property type="entry name" value="P-ATPase-V"/>
    <property type="match status" value="1"/>
</dbReference>
<dbReference type="PROSITE" id="PS00154">
    <property type="entry name" value="ATPASE_E1_E2"/>
    <property type="match status" value="1"/>
</dbReference>
<dbReference type="GO" id="GO:0015203">
    <property type="term" value="F:polyamine transmembrane transporter activity"/>
    <property type="evidence" value="ECO:0007669"/>
    <property type="project" value="TreeGrafter"/>
</dbReference>
<evidence type="ECO:0000256" key="8">
    <source>
        <dbReference type="ARBA" id="ARBA00022840"/>
    </source>
</evidence>
<dbReference type="InterPro" id="IPR006544">
    <property type="entry name" value="P-type_TPase_V"/>
</dbReference>
<evidence type="ECO:0000256" key="12">
    <source>
        <dbReference type="ARBA" id="ARBA00023136"/>
    </source>
</evidence>
<dbReference type="InterPro" id="IPR008250">
    <property type="entry name" value="ATPase_P-typ_transduc_dom_A_sf"/>
</dbReference>
<keyword evidence="5 14" id="KW-0479">Metal-binding</keyword>
<comment type="catalytic activity">
    <reaction evidence="13 14">
        <text>ATP + H2O = ADP + phosphate + H(+)</text>
        <dbReference type="Rhea" id="RHEA:13065"/>
        <dbReference type="ChEBI" id="CHEBI:15377"/>
        <dbReference type="ChEBI" id="CHEBI:15378"/>
        <dbReference type="ChEBI" id="CHEBI:30616"/>
        <dbReference type="ChEBI" id="CHEBI:43474"/>
        <dbReference type="ChEBI" id="CHEBI:456216"/>
    </reaction>
</comment>
<keyword evidence="8 14" id="KW-0067">ATP-binding</keyword>
<reference evidence="19" key="1">
    <citation type="submission" date="2020-01" db="EMBL/GenBank/DDBJ databases">
        <title>Draft genome sequence of the Termite Coptotermes fromosanus.</title>
        <authorList>
            <person name="Itakura S."/>
            <person name="Yosikawa Y."/>
            <person name="Umezawa K."/>
        </authorList>
    </citation>
    <scope>NUCLEOTIDE SEQUENCE [LARGE SCALE GENOMIC DNA]</scope>
</reference>
<dbReference type="SUPFAM" id="SSF56784">
    <property type="entry name" value="HAD-like"/>
    <property type="match status" value="1"/>
</dbReference>
<dbReference type="InParanoid" id="A0A6L2PU11"/>
<keyword evidence="7" id="KW-0967">Endosome</keyword>
<dbReference type="FunFam" id="3.40.50.1000:FF:000068">
    <property type="entry name" value="Cation-transporting ATPase"/>
    <property type="match status" value="1"/>
</dbReference>
<evidence type="ECO:0000313" key="18">
    <source>
        <dbReference type="EMBL" id="GFG35986.1"/>
    </source>
</evidence>
<comment type="caution">
    <text evidence="18">The sequence shown here is derived from an EMBL/GenBank/DDBJ whole genome shotgun (WGS) entry which is preliminary data.</text>
</comment>
<dbReference type="CDD" id="cd07542">
    <property type="entry name" value="P-type_ATPase_cation"/>
    <property type="match status" value="1"/>
</dbReference>
<dbReference type="SFLD" id="SFLDS00003">
    <property type="entry name" value="Haloacid_Dehalogenase"/>
    <property type="match status" value="1"/>
</dbReference>
<dbReference type="InterPro" id="IPR047821">
    <property type="entry name" value="P5B-type_ATPase"/>
</dbReference>
<dbReference type="OrthoDB" id="48943at2759"/>
<dbReference type="PRINTS" id="PR00119">
    <property type="entry name" value="CATATPASE"/>
</dbReference>
<keyword evidence="11 14" id="KW-1133">Transmembrane helix</keyword>
<dbReference type="Gene3D" id="3.40.50.1000">
    <property type="entry name" value="HAD superfamily/HAD-like"/>
    <property type="match status" value="1"/>
</dbReference>
<dbReference type="GO" id="GO:0015662">
    <property type="term" value="F:P-type ion transporter activity"/>
    <property type="evidence" value="ECO:0007669"/>
    <property type="project" value="InterPro"/>
</dbReference>
<dbReference type="GO" id="GO:0031902">
    <property type="term" value="C:late endosome membrane"/>
    <property type="evidence" value="ECO:0007669"/>
    <property type="project" value="UniProtKB-SubCell"/>
</dbReference>
<evidence type="ECO:0000256" key="6">
    <source>
        <dbReference type="ARBA" id="ARBA00022741"/>
    </source>
</evidence>
<protein>
    <recommendedName>
        <fullName evidence="14">Cation-transporting ATPase</fullName>
        <ecNumber evidence="14">7.2.2.-</ecNumber>
    </recommendedName>
</protein>
<feature type="domain" description="P-type ATPase A" evidence="15">
    <location>
        <begin position="292"/>
        <end position="411"/>
    </location>
</feature>
<evidence type="ECO:0000256" key="10">
    <source>
        <dbReference type="ARBA" id="ARBA00022967"/>
    </source>
</evidence>
<evidence type="ECO:0000256" key="9">
    <source>
        <dbReference type="ARBA" id="ARBA00022842"/>
    </source>
</evidence>
<dbReference type="InterPro" id="IPR047819">
    <property type="entry name" value="P5A-ATPase_N"/>
</dbReference>
<feature type="transmembrane region" description="Helical" evidence="14">
    <location>
        <begin position="1079"/>
        <end position="1103"/>
    </location>
</feature>
<feature type="transmembrane region" description="Helical" evidence="14">
    <location>
        <begin position="937"/>
        <end position="956"/>
    </location>
</feature>
<dbReference type="SFLD" id="SFLDG00002">
    <property type="entry name" value="C1.7:_P-type_atpase_like"/>
    <property type="match status" value="1"/>
</dbReference>
<dbReference type="FunFam" id="3.40.1110.10:FF:000026">
    <property type="entry name" value="Cation-transporting ATPase"/>
    <property type="match status" value="1"/>
</dbReference>
<dbReference type="Pfam" id="PF00122">
    <property type="entry name" value="E1-E2_ATPase"/>
    <property type="match status" value="1"/>
</dbReference>
<sequence>MATWREPVTRVWERRLFVIVLCLCRIVYVSDCPVLWKILGDECHVDTIMYNLAGLNQRRGYVVIGEENSQQIEGEERLTCYGYRTSHCKRFIFHVTAVLLAGIPYVLQQWCCQYATYTKHSKCSLNEAEVLLIQDSYGQCSLERIFTSVCSWPGAGQVRHIRYFYHRLLKFIWDDGIKGFTRLHGHDDGQTSLAQLHESCGFTANEQEQMIKLYGENVITIDVKSYWQLFVEEVFNPFYIFQAFSMILWSIDDYFYYAGCIVFLTIVSVVTSLYQTRKQSEALRDLVATVNTTTVTVCRRDKACMDISASHLVPGDVIIIPPHGCVMACDAVLLTGNCIVNESMLTGESVPVTKTPSPHSDECYDPVRHKKHTLFSGTQVIQTRFYGNKKVMAVVVRTGFTTAKGELVRSILFPKPMSGFKFYQDSIRFIIFLFFTAALGMAYCGHLYVKRHASFGTILLRTLDIITIVVPPALPAAMTAGTIYSQNRLKKLGIYCISPPRINVCGKVKLVCFDKTGTLTEEGLNLWGVLPSEDSKFCAEPLQDPSLLPVESPFVAAMATCHSLTSIGGELTGDPLDMVMFEATQWELEEPGQDTSRYDMLSPPVVKPKLRVHNVSEGKKTKPLPLEIGIVRQFPFGSSAQCMSVIVRTLGSSYMTLYTKGAPERIKTLCRKETVPGNFDSVLMEYTLTGYRVIALAYKNLAPKFSWKQAQRINRDQLENDLGFLGLLVMQNALKPETAPTIAQLQVAQVRCVMVTGDNILTAVSVARDCGMVLPYEQVIQITVKGDSHLAKIDWEVVGVPQTLHRGSFSSDSDCVLPLMLNSNWHIAVDGKTWTALNNFHPHLLPRIVTIGTVFARMAPDQKTQLVEMLQSLDYVVAMCGDGANDCGALKAAHIGISLSEAEPSVAAPFTSTVANITCVLKLIQEGRCALVTSFGVFKYMALYSLIQFITVLILYRCASILGTMQFLYVDLFITTSMAVLMGRTGPAARLVSERPVGSLTSASNIIPLILQVLVTVAVQIATLYFVMIQPWFEPIKEEGLKEEVVVCWENTSLFCVSSFQYLILAAVYSKGKPHRKPFYTNLLLLFTLVLFTAFTTLLLVYPVEPLAKFFEVMPMSQKSQNVSFRLWLLAFPSAHLVTAIFIETCVADTRWLKRFLHWLTKKNGPKSRYKRIDRDMSANSSWLFEASL</sequence>
<feature type="transmembrane region" description="Helical" evidence="14">
    <location>
        <begin position="254"/>
        <end position="274"/>
    </location>
</feature>
<keyword evidence="19" id="KW-1185">Reference proteome</keyword>
<evidence type="ECO:0000256" key="2">
    <source>
        <dbReference type="ARBA" id="ARBA00006000"/>
    </source>
</evidence>
<evidence type="ECO:0000256" key="1">
    <source>
        <dbReference type="ARBA" id="ARBA00004107"/>
    </source>
</evidence>
<dbReference type="InterPro" id="IPR018303">
    <property type="entry name" value="ATPase_P-typ_P_site"/>
</dbReference>
<comment type="caution">
    <text evidence="14">Lacks conserved residue(s) required for the propagation of feature annotation.</text>
</comment>
<dbReference type="Pfam" id="PF12409">
    <property type="entry name" value="P5-ATPase"/>
    <property type="match status" value="1"/>
</dbReference>
<dbReference type="GO" id="GO:0005524">
    <property type="term" value="F:ATP binding"/>
    <property type="evidence" value="ECO:0007669"/>
    <property type="project" value="UniProtKB-UniRule"/>
</dbReference>
<feature type="transmembrane region" description="Helical" evidence="14">
    <location>
        <begin position="968"/>
        <end position="986"/>
    </location>
</feature>
<dbReference type="InterPro" id="IPR023214">
    <property type="entry name" value="HAD_sf"/>
</dbReference>
<name>A0A6L2PU11_COPFO</name>
<feature type="transmembrane region" description="Helical" evidence="14">
    <location>
        <begin position="427"/>
        <end position="449"/>
    </location>
</feature>
<evidence type="ECO:0000256" key="11">
    <source>
        <dbReference type="ARBA" id="ARBA00022989"/>
    </source>
</evidence>
<keyword evidence="3" id="KW-0597">Phosphoprotein</keyword>
<evidence type="ECO:0000256" key="4">
    <source>
        <dbReference type="ARBA" id="ARBA00022692"/>
    </source>
</evidence>
<dbReference type="Pfam" id="PF00690">
    <property type="entry name" value="Cation_ATPase_N"/>
    <property type="match status" value="1"/>
</dbReference>
<dbReference type="NCBIfam" id="TIGR01494">
    <property type="entry name" value="ATPase_P-type"/>
    <property type="match status" value="2"/>
</dbReference>
<evidence type="ECO:0000256" key="13">
    <source>
        <dbReference type="ARBA" id="ARBA00049360"/>
    </source>
</evidence>
<gene>
    <name evidence="18" type="ORF">Cfor_07319</name>
</gene>
<dbReference type="PANTHER" id="PTHR45630">
    <property type="entry name" value="CATION-TRANSPORTING ATPASE-RELATED"/>
    <property type="match status" value="1"/>
</dbReference>
<dbReference type="SFLD" id="SFLDF00027">
    <property type="entry name" value="p-type_atpase"/>
    <property type="match status" value="1"/>
</dbReference>
<dbReference type="SUPFAM" id="SSF81653">
    <property type="entry name" value="Calcium ATPase, transduction domain A"/>
    <property type="match status" value="1"/>
</dbReference>
<dbReference type="InterPro" id="IPR023298">
    <property type="entry name" value="ATPase_P-typ_TM_dom_sf"/>
</dbReference>
<keyword evidence="12 14" id="KW-0472">Membrane</keyword>
<proteinExistence type="inferred from homology"/>
<dbReference type="GO" id="GO:0006874">
    <property type="term" value="P:intracellular calcium ion homeostasis"/>
    <property type="evidence" value="ECO:0007669"/>
    <property type="project" value="TreeGrafter"/>
</dbReference>